<sequence>MALTPIQKYSAVAVSNLRHNCLPHFLLSIGFLLATPAIFGMNDLDARAAAVPLEYFISLTGVVLLTPIFLPEQEDSVRDVMQSRETGLTPVYLIRAGTALLALLCLSLSAVLMLRTGSCQVDLSFVSAVFANGIFLGGLGMLSYGICGNIAVGYMIPVLYYVLNFAGKPQSFGPFYLFSMSQGHTGGKWLMLLCGCILITLSIVLRHLRQNLR</sequence>
<proteinExistence type="predicted"/>
<organism evidence="2 3">
    <name type="scientific">Fumia xinanensis</name>
    <dbReference type="NCBI Taxonomy" id="2763659"/>
    <lineage>
        <taxon>Bacteria</taxon>
        <taxon>Bacillati</taxon>
        <taxon>Bacillota</taxon>
        <taxon>Clostridia</taxon>
        <taxon>Eubacteriales</taxon>
        <taxon>Oscillospiraceae</taxon>
        <taxon>Fumia</taxon>
    </lineage>
</organism>
<dbReference type="EMBL" id="JACRSV010000001">
    <property type="protein sequence ID" value="MBC8558950.1"/>
    <property type="molecule type" value="Genomic_DNA"/>
</dbReference>
<keyword evidence="1" id="KW-0812">Transmembrane</keyword>
<comment type="caution">
    <text evidence="2">The sequence shown here is derived from an EMBL/GenBank/DDBJ whole genome shotgun (WGS) entry which is preliminary data.</text>
</comment>
<evidence type="ECO:0000313" key="3">
    <source>
        <dbReference type="Proteomes" id="UP000610760"/>
    </source>
</evidence>
<name>A0A926E3Q5_9FIRM</name>
<keyword evidence="1" id="KW-1133">Transmembrane helix</keyword>
<feature type="transmembrane region" description="Helical" evidence="1">
    <location>
        <begin position="21"/>
        <end position="41"/>
    </location>
</feature>
<feature type="transmembrane region" description="Helical" evidence="1">
    <location>
        <begin position="125"/>
        <end position="146"/>
    </location>
</feature>
<keyword evidence="3" id="KW-1185">Reference proteome</keyword>
<reference evidence="2" key="1">
    <citation type="submission" date="2020-08" db="EMBL/GenBank/DDBJ databases">
        <title>Genome public.</title>
        <authorList>
            <person name="Liu C."/>
            <person name="Sun Q."/>
        </authorList>
    </citation>
    <scope>NUCLEOTIDE SEQUENCE</scope>
    <source>
        <strain evidence="2">NSJ-33</strain>
    </source>
</reference>
<evidence type="ECO:0000256" key="1">
    <source>
        <dbReference type="SAM" id="Phobius"/>
    </source>
</evidence>
<keyword evidence="1" id="KW-0472">Membrane</keyword>
<dbReference type="Proteomes" id="UP000610760">
    <property type="component" value="Unassembled WGS sequence"/>
</dbReference>
<dbReference type="RefSeq" id="WP_249293845.1">
    <property type="nucleotide sequence ID" value="NZ_JACRSV010000001.1"/>
</dbReference>
<feature type="transmembrane region" description="Helical" evidence="1">
    <location>
        <begin position="92"/>
        <end position="113"/>
    </location>
</feature>
<feature type="transmembrane region" description="Helical" evidence="1">
    <location>
        <begin position="53"/>
        <end position="71"/>
    </location>
</feature>
<accession>A0A926E3Q5</accession>
<evidence type="ECO:0000313" key="2">
    <source>
        <dbReference type="EMBL" id="MBC8558950.1"/>
    </source>
</evidence>
<gene>
    <name evidence="2" type="ORF">H8710_02585</name>
</gene>
<feature type="transmembrane region" description="Helical" evidence="1">
    <location>
        <begin position="189"/>
        <end position="208"/>
    </location>
</feature>
<protein>
    <submittedName>
        <fullName evidence="2">Uncharacterized protein</fullName>
    </submittedName>
</protein>
<dbReference type="AlphaFoldDB" id="A0A926E3Q5"/>